<sequence>MEWKAKDIDVYLQEKEYIDTVMVPLVPIALGHNMKQIVEKGEFIQLLSLHLERQFKGRMLFLPAFTYLSDSEDSQKAERLQEWEEKIKENGAKYTFYLTSDPSWREMEHFTQESLLFVPSIPLDHMDDQFKQSIMEDQVKELMKGIVKGWQA</sequence>
<proteinExistence type="predicted"/>
<name>A0A429XY38_9BACI</name>
<dbReference type="EMBL" id="QYTV02000005">
    <property type="protein sequence ID" value="RST73656.1"/>
    <property type="molecule type" value="Genomic_DNA"/>
</dbReference>
<dbReference type="AlphaFoldDB" id="A0A429XY38"/>
<accession>A0A429XY38</accession>
<dbReference type="Pfam" id="PF10673">
    <property type="entry name" value="DUF2487"/>
    <property type="match status" value="1"/>
</dbReference>
<organism evidence="1 2">
    <name type="scientific">Siminovitchia acidinfaciens</name>
    <dbReference type="NCBI Taxonomy" id="2321395"/>
    <lineage>
        <taxon>Bacteria</taxon>
        <taxon>Bacillati</taxon>
        <taxon>Bacillota</taxon>
        <taxon>Bacilli</taxon>
        <taxon>Bacillales</taxon>
        <taxon>Bacillaceae</taxon>
        <taxon>Siminovitchia</taxon>
    </lineage>
</organism>
<protein>
    <submittedName>
        <fullName evidence="1">DUF2487 family protein</fullName>
    </submittedName>
</protein>
<dbReference type="Proteomes" id="UP000287156">
    <property type="component" value="Unassembled WGS sequence"/>
</dbReference>
<reference evidence="1" key="1">
    <citation type="submission" date="2018-12" db="EMBL/GenBank/DDBJ databases">
        <authorList>
            <person name="Sun L."/>
            <person name="Chen Z."/>
        </authorList>
    </citation>
    <scope>NUCLEOTIDE SEQUENCE [LARGE SCALE GENOMIC DNA]</scope>
    <source>
        <strain evidence="1">3-2-2</strain>
    </source>
</reference>
<dbReference type="RefSeq" id="WP_126051045.1">
    <property type="nucleotide sequence ID" value="NZ_QYTV02000005.1"/>
</dbReference>
<gene>
    <name evidence="1" type="ORF">D4T97_012295</name>
</gene>
<dbReference type="OrthoDB" id="2678750at2"/>
<evidence type="ECO:0000313" key="1">
    <source>
        <dbReference type="EMBL" id="RST73656.1"/>
    </source>
</evidence>
<dbReference type="InterPro" id="IPR019615">
    <property type="entry name" value="DUF2487"/>
</dbReference>
<keyword evidence="2" id="KW-1185">Reference proteome</keyword>
<comment type="caution">
    <text evidence="1">The sequence shown here is derived from an EMBL/GenBank/DDBJ whole genome shotgun (WGS) entry which is preliminary data.</text>
</comment>
<evidence type="ECO:0000313" key="2">
    <source>
        <dbReference type="Proteomes" id="UP000287156"/>
    </source>
</evidence>